<evidence type="ECO:0000313" key="3">
    <source>
        <dbReference type="EMBL" id="QNR83012.1"/>
    </source>
</evidence>
<evidence type="ECO:0000313" key="4">
    <source>
        <dbReference type="Proteomes" id="UP000516439"/>
    </source>
</evidence>
<name>A0ABX6TCI2_9SPHI</name>
<proteinExistence type="predicted"/>
<keyword evidence="2" id="KW-0732">Signal</keyword>
<sequence>MKFKIIASLVVLATCLFVNRSSAQEFNHYQVKVKTDSLGTHKGILAQINSEGLTLDLDGKSVVIKARHIMSIRLKKNSFTTAQGLLYGTICGAAIGSMAFLGDLPDDSRLFILASVTSAGMVAGVGYGLASEILANKMTLKINKDASLFANEYHKLEKYSKAYYTDKP</sequence>
<dbReference type="Proteomes" id="UP000516439">
    <property type="component" value="Chromosome"/>
</dbReference>
<evidence type="ECO:0000256" key="1">
    <source>
        <dbReference type="SAM" id="Phobius"/>
    </source>
</evidence>
<dbReference type="EMBL" id="CP061171">
    <property type="protein sequence ID" value="QNR83012.1"/>
    <property type="molecule type" value="Genomic_DNA"/>
</dbReference>
<feature type="transmembrane region" description="Helical" evidence="1">
    <location>
        <begin position="84"/>
        <end position="103"/>
    </location>
</feature>
<protein>
    <recommendedName>
        <fullName evidence="5">Glycine zipper family protein</fullName>
    </recommendedName>
</protein>
<evidence type="ECO:0008006" key="5">
    <source>
        <dbReference type="Google" id="ProtNLM"/>
    </source>
</evidence>
<feature type="chain" id="PRO_5045855410" description="Glycine zipper family protein" evidence="2">
    <location>
        <begin position="24"/>
        <end position="168"/>
    </location>
</feature>
<gene>
    <name evidence="3" type="ORF">H9N25_13605</name>
</gene>
<evidence type="ECO:0000256" key="2">
    <source>
        <dbReference type="SAM" id="SignalP"/>
    </source>
</evidence>
<feature type="transmembrane region" description="Helical" evidence="1">
    <location>
        <begin position="110"/>
        <end position="130"/>
    </location>
</feature>
<keyword evidence="1" id="KW-0812">Transmembrane</keyword>
<organism evidence="3 4">
    <name type="scientific">Pedobacter riviphilus</name>
    <dbReference type="NCBI Taxonomy" id="2766984"/>
    <lineage>
        <taxon>Bacteria</taxon>
        <taxon>Pseudomonadati</taxon>
        <taxon>Bacteroidota</taxon>
        <taxon>Sphingobacteriia</taxon>
        <taxon>Sphingobacteriales</taxon>
        <taxon>Sphingobacteriaceae</taxon>
        <taxon>Pedobacter</taxon>
    </lineage>
</organism>
<keyword evidence="1" id="KW-1133">Transmembrane helix</keyword>
<reference evidence="3 4" key="1">
    <citation type="submission" date="2020-09" db="EMBL/GenBank/DDBJ databases">
        <title>Pedobacter sp. SW-16 isolated from soil near Yeocheon.</title>
        <authorList>
            <person name="Im H.S."/>
            <person name="Joung Y."/>
            <person name="Lee S.-S."/>
        </authorList>
    </citation>
    <scope>NUCLEOTIDE SEQUENCE [LARGE SCALE GENOMIC DNA]</scope>
    <source>
        <strain evidence="3 4">SW-16</strain>
    </source>
</reference>
<accession>A0ABX6TCI2</accession>
<dbReference type="RefSeq" id="WP_190326251.1">
    <property type="nucleotide sequence ID" value="NZ_CP061171.1"/>
</dbReference>
<feature type="signal peptide" evidence="2">
    <location>
        <begin position="1"/>
        <end position="23"/>
    </location>
</feature>
<keyword evidence="1" id="KW-0472">Membrane</keyword>
<keyword evidence="4" id="KW-1185">Reference proteome</keyword>